<dbReference type="PROSITE" id="PS51662">
    <property type="entry name" value="BP_PHYTASE"/>
    <property type="match status" value="2"/>
</dbReference>
<comment type="caution">
    <text evidence="3">Lacks conserved residue(s) required for the propagation of feature annotation.</text>
</comment>
<feature type="domain" description="BPP" evidence="6">
    <location>
        <begin position="21"/>
        <end position="336"/>
    </location>
</feature>
<reference evidence="7 8" key="1">
    <citation type="submission" date="2019-10" db="EMBL/GenBank/DDBJ databases">
        <authorList>
            <person name="Palmer J.M."/>
        </authorList>
    </citation>
    <scope>NUCLEOTIDE SEQUENCE [LARGE SCALE GENOMIC DNA]</scope>
    <source>
        <strain evidence="7 8">TWF718</strain>
    </source>
</reference>
<dbReference type="Gene3D" id="2.10.25.10">
    <property type="entry name" value="Laminin"/>
    <property type="match status" value="1"/>
</dbReference>
<organism evidence="7 8">
    <name type="scientific">Orbilia javanica</name>
    <dbReference type="NCBI Taxonomy" id="47235"/>
    <lineage>
        <taxon>Eukaryota</taxon>
        <taxon>Fungi</taxon>
        <taxon>Dikarya</taxon>
        <taxon>Ascomycota</taxon>
        <taxon>Pezizomycotina</taxon>
        <taxon>Orbiliomycetes</taxon>
        <taxon>Orbiliales</taxon>
        <taxon>Orbiliaceae</taxon>
        <taxon>Orbilia</taxon>
    </lineage>
</organism>
<comment type="caution">
    <text evidence="7">The sequence shown here is derived from an EMBL/GenBank/DDBJ whole genome shotgun (WGS) entry which is preliminary data.</text>
</comment>
<dbReference type="SUPFAM" id="SSF57184">
    <property type="entry name" value="Growth factor receptor domain"/>
    <property type="match status" value="1"/>
</dbReference>
<dbReference type="AlphaFoldDB" id="A0AAN8MNR1"/>
<dbReference type="InterPro" id="IPR011042">
    <property type="entry name" value="6-blade_b-propeller_TolB-like"/>
</dbReference>
<keyword evidence="2 3" id="KW-1015">Disulfide bond</keyword>
<feature type="signal peptide" evidence="4">
    <location>
        <begin position="1"/>
        <end position="25"/>
    </location>
</feature>
<dbReference type="Pfam" id="PF02333">
    <property type="entry name" value="Phytase"/>
    <property type="match status" value="1"/>
</dbReference>
<dbReference type="SUPFAM" id="SSF50956">
    <property type="entry name" value="Thermostable phytase (3-phytase)"/>
    <property type="match status" value="2"/>
</dbReference>
<sequence length="790" mass="85281">MKSSQNVSRFLLLSFLGLLHPTVTAAEGFEVTLSITSRSSFIESDTAAVYYPSKSKYSPVFIANDGSAETGGFRVYDLYNDKPKGSLKELGAYKTGRTKLVELLYGVDKKGERDLGVTLSMSDGLFRVFEIEGKNGKVEFVAGGERLVRGDFSAMCTWRGGEGWYVYVLGKRWGYRFLVREKGRKGEVEVVETQQFGIPIEPNSCTVSPDGKVFFAGDSGKVFSFLAVGETAAPKIAEVGELGGGDEVKGLKIYHGKKESYLFVGLEDGIEVFDIKKLGSSLGKVKFEDEELEVGDFAIYQSGNKAHPDGTIVFAGEDGEGKFFGTASLTPLFKSLGKAKVNTKYDPRGCADETPKSKKCSGLSDCNGSGYCPSNSRDKKATCDCFPGFAGTACTKITCPDNCTSPSHGKCTGPNICTCRPPWTGEKCETLAVPARYETEESGGADGDDPAIWIHPTDRSKSRIITTVKSEVGSGLGIYDLKGKRTGGVTGGEPNNVDVLYGFEFDGRKVDLAVAACRADDTICIYEVTSTGDLVTIPGGFQPLPAAVKELEKKFKVYGSCVYRSPKTGAYHIFINSKSSLYLQFQLSTTADGKALNSTLVRHFYAGNRGQVEGCVVDDPNSRLFLGEEPYGLWSYPAEPDEPAVATLIDNTVVDGGKLHADVEGVTLVYGKTQKEGYIIVSCQGYSEYNIYQRYPPHEFVMSFSIPDNKERGVDRVTNTDGITAVGTNLGGEWPYGMVVVHDDVNEATDGSARADATFKILSLGDILGGKAVEGLGLLKGVDGEWDPRK</sequence>
<feature type="disulfide bond" evidence="3">
    <location>
        <begin position="366"/>
        <end position="383"/>
    </location>
</feature>
<keyword evidence="1 4" id="KW-0732">Signal</keyword>
<dbReference type="EMBL" id="JAVHNR010000012">
    <property type="protein sequence ID" value="KAK6330076.1"/>
    <property type="molecule type" value="Genomic_DNA"/>
</dbReference>
<gene>
    <name evidence="7" type="ORF">TWF718_003504</name>
</gene>
<proteinExistence type="predicted"/>
<accession>A0AAN8MNR1</accession>
<name>A0AAN8MNR1_9PEZI</name>
<feature type="chain" id="PRO_5042969074" description="3-phytase" evidence="4">
    <location>
        <begin position="26"/>
        <end position="790"/>
    </location>
</feature>
<feature type="domain" description="EGF-like" evidence="5">
    <location>
        <begin position="356"/>
        <end position="395"/>
    </location>
</feature>
<dbReference type="PROSITE" id="PS50026">
    <property type="entry name" value="EGF_3"/>
    <property type="match status" value="1"/>
</dbReference>
<feature type="domain" description="BPP" evidence="6">
    <location>
        <begin position="423"/>
        <end position="773"/>
    </location>
</feature>
<evidence type="ECO:0000256" key="4">
    <source>
        <dbReference type="SAM" id="SignalP"/>
    </source>
</evidence>
<evidence type="ECO:0000313" key="8">
    <source>
        <dbReference type="Proteomes" id="UP001313282"/>
    </source>
</evidence>
<dbReference type="InterPro" id="IPR009030">
    <property type="entry name" value="Growth_fac_rcpt_cys_sf"/>
</dbReference>
<dbReference type="PANTHER" id="PTHR14949:SF56">
    <property type="entry name" value="EGF-LIKE-DOMAIN, MULTIPLE 7"/>
    <property type="match status" value="1"/>
</dbReference>
<dbReference type="PROSITE" id="PS01186">
    <property type="entry name" value="EGF_2"/>
    <property type="match status" value="1"/>
</dbReference>
<evidence type="ECO:0000256" key="2">
    <source>
        <dbReference type="ARBA" id="ARBA00023157"/>
    </source>
</evidence>
<dbReference type="GO" id="GO:0016158">
    <property type="term" value="F:inositol hexakisphosphate 3-phosphatase activity"/>
    <property type="evidence" value="ECO:0007669"/>
    <property type="project" value="InterPro"/>
</dbReference>
<evidence type="ECO:0008006" key="9">
    <source>
        <dbReference type="Google" id="ProtNLM"/>
    </source>
</evidence>
<evidence type="ECO:0000313" key="7">
    <source>
        <dbReference type="EMBL" id="KAK6330076.1"/>
    </source>
</evidence>
<dbReference type="InterPro" id="IPR050969">
    <property type="entry name" value="Dev_Signal_Modulators"/>
</dbReference>
<dbReference type="PANTHER" id="PTHR14949">
    <property type="entry name" value="EGF-LIKE-DOMAIN, MULTIPLE 7, 8"/>
    <property type="match status" value="1"/>
</dbReference>
<dbReference type="Proteomes" id="UP001313282">
    <property type="component" value="Unassembled WGS sequence"/>
</dbReference>
<keyword evidence="3" id="KW-0245">EGF-like domain</keyword>
<evidence type="ECO:0000256" key="1">
    <source>
        <dbReference type="ARBA" id="ARBA00022729"/>
    </source>
</evidence>
<dbReference type="PROSITE" id="PS00022">
    <property type="entry name" value="EGF_1"/>
    <property type="match status" value="1"/>
</dbReference>
<dbReference type="Gene3D" id="2.120.10.30">
    <property type="entry name" value="TolB, C-terminal domain"/>
    <property type="match status" value="2"/>
</dbReference>
<dbReference type="InterPro" id="IPR000742">
    <property type="entry name" value="EGF"/>
</dbReference>
<protein>
    <recommendedName>
        <fullName evidence="9">3-phytase</fullName>
    </recommendedName>
</protein>
<dbReference type="InterPro" id="IPR003431">
    <property type="entry name" value="B-propeller_Phytase"/>
</dbReference>
<feature type="disulfide bond" evidence="3">
    <location>
        <begin position="385"/>
        <end position="394"/>
    </location>
</feature>
<evidence type="ECO:0000256" key="3">
    <source>
        <dbReference type="PROSITE-ProRule" id="PRU00076"/>
    </source>
</evidence>
<evidence type="ECO:0000259" key="6">
    <source>
        <dbReference type="PROSITE" id="PS51662"/>
    </source>
</evidence>
<evidence type="ECO:0000259" key="5">
    <source>
        <dbReference type="PROSITE" id="PS50026"/>
    </source>
</evidence>
<keyword evidence="8" id="KW-1185">Reference proteome</keyword>